<evidence type="ECO:0000313" key="3">
    <source>
        <dbReference type="EMBL" id="MCP2310002.1"/>
    </source>
</evidence>
<organism evidence="3 4">
    <name type="scientific">Kitasatospora paracochleata</name>
    <dbReference type="NCBI Taxonomy" id="58354"/>
    <lineage>
        <taxon>Bacteria</taxon>
        <taxon>Bacillati</taxon>
        <taxon>Actinomycetota</taxon>
        <taxon>Actinomycetes</taxon>
        <taxon>Kitasatosporales</taxon>
        <taxon>Streptomycetaceae</taxon>
        <taxon>Kitasatospora</taxon>
    </lineage>
</organism>
<feature type="region of interest" description="Disordered" evidence="1">
    <location>
        <begin position="84"/>
        <end position="126"/>
    </location>
</feature>
<keyword evidence="4" id="KW-1185">Reference proteome</keyword>
<keyword evidence="2" id="KW-0472">Membrane</keyword>
<feature type="compositionally biased region" description="Pro residues" evidence="1">
    <location>
        <begin position="91"/>
        <end position="126"/>
    </location>
</feature>
<keyword evidence="2" id="KW-0812">Transmembrane</keyword>
<dbReference type="RefSeq" id="WP_253799469.1">
    <property type="nucleotide sequence ID" value="NZ_JAMZDX010000003.1"/>
</dbReference>
<gene>
    <name evidence="3" type="ORF">FHR36_003135</name>
</gene>
<evidence type="ECO:0000313" key="4">
    <source>
        <dbReference type="Proteomes" id="UP001206483"/>
    </source>
</evidence>
<accession>A0ABT1IXX2</accession>
<comment type="caution">
    <text evidence="3">The sequence shown here is derived from an EMBL/GenBank/DDBJ whole genome shotgun (WGS) entry which is preliminary data.</text>
</comment>
<evidence type="ECO:0000256" key="1">
    <source>
        <dbReference type="SAM" id="MobiDB-lite"/>
    </source>
</evidence>
<name>A0ABT1IXX2_9ACTN</name>
<reference evidence="3 4" key="1">
    <citation type="submission" date="2022-06" db="EMBL/GenBank/DDBJ databases">
        <title>Sequencing the genomes of 1000 actinobacteria strains.</title>
        <authorList>
            <person name="Klenk H.-P."/>
        </authorList>
    </citation>
    <scope>NUCLEOTIDE SEQUENCE [LARGE SCALE GENOMIC DNA]</scope>
    <source>
        <strain evidence="3 4">DSM 41656</strain>
    </source>
</reference>
<proteinExistence type="predicted"/>
<protein>
    <submittedName>
        <fullName evidence="3">Membrane protein</fullName>
    </submittedName>
</protein>
<feature type="transmembrane region" description="Helical" evidence="2">
    <location>
        <begin position="12"/>
        <end position="37"/>
    </location>
</feature>
<keyword evidence="2" id="KW-1133">Transmembrane helix</keyword>
<sequence>MRHYWNHGPHGGWSWVVPGITVLLLWLVLVAVLVLLWRILSRRGGAAAAAPPWGRAPAAPGAEQTLAERLARGEIDVDDYHARLAALRATGPPPPAGAAPPPPDHPPEPPPPGPPPPEPPPPGSYP</sequence>
<dbReference type="Proteomes" id="UP001206483">
    <property type="component" value="Unassembled WGS sequence"/>
</dbReference>
<dbReference type="EMBL" id="JAMZDX010000003">
    <property type="protein sequence ID" value="MCP2310002.1"/>
    <property type="molecule type" value="Genomic_DNA"/>
</dbReference>
<evidence type="ECO:0000256" key="2">
    <source>
        <dbReference type="SAM" id="Phobius"/>
    </source>
</evidence>